<accession>A0ABR1YB48</accession>
<evidence type="ECO:0000313" key="3">
    <source>
        <dbReference type="EMBL" id="KAK8224657.1"/>
    </source>
</evidence>
<keyword evidence="2" id="KW-0732">Signal</keyword>
<evidence type="ECO:0000256" key="1">
    <source>
        <dbReference type="SAM" id="MobiDB-lite"/>
    </source>
</evidence>
<protein>
    <submittedName>
        <fullName evidence="3">Uncharacterized protein</fullName>
    </submittedName>
</protein>
<feature type="chain" id="PRO_5046381646" evidence="2">
    <location>
        <begin position="29"/>
        <end position="550"/>
    </location>
</feature>
<feature type="signal peptide" evidence="2">
    <location>
        <begin position="1"/>
        <end position="28"/>
    </location>
</feature>
<dbReference type="Proteomes" id="UP001492380">
    <property type="component" value="Unassembled WGS sequence"/>
</dbReference>
<keyword evidence="4" id="KW-1185">Reference proteome</keyword>
<sequence length="550" mass="61404">MQLHLPHLALLATFGASLLGSLGGGVSAAPISPSGSSYEGKAVDIAFAGLEDAEQPKMRAKRDEGKSDWLSPPSHQLEQFQDGVVANPSPETSQTGIFKKNETTGEQRTYWTGSSEGAPRNEKGEIDWSSWSSVRKPYNWSESAWSESAINQNRIEKTQNPQWQTVKGADAAAAPGERVLVVEVPQQPEAQVHVVPAPKNEGQVLRKRDGEDGEVAAKSDDLTNAGVERVAQKGVVVDPKEEGEGERLSERTQEPSATQELLPFTQPQEMAQKAADAWPDQKTYPKIPDDMYDDIIATAIVARFSAEDKLAIRAKPAGPQQLAKMHAMVERKVRRVVLGLFKTERRNLRAGAIDKGEAKKMKKTYPDMVRDPGFSEKTLRKDLPEVHRDPGFGGLEEECRPKERQMAKCVLAVWMMAVMGVERKTVVHMKSPPMSIDPLAPEIQIRNFMDQRDPDSGFWKKWYEEEKKRMEAFPFHEANVSKQLKAVVKDAMARGRDVGSGLGSQLQWRLKELPEESDKLARFFSMLYHRADHLKMSRAAKEEMGIQRIT</sequence>
<feature type="region of interest" description="Disordered" evidence="1">
    <location>
        <begin position="238"/>
        <end position="258"/>
    </location>
</feature>
<proteinExistence type="predicted"/>
<organism evidence="3 4">
    <name type="scientific">Phyllosticta capitalensis</name>
    <dbReference type="NCBI Taxonomy" id="121624"/>
    <lineage>
        <taxon>Eukaryota</taxon>
        <taxon>Fungi</taxon>
        <taxon>Dikarya</taxon>
        <taxon>Ascomycota</taxon>
        <taxon>Pezizomycotina</taxon>
        <taxon>Dothideomycetes</taxon>
        <taxon>Dothideomycetes incertae sedis</taxon>
        <taxon>Botryosphaeriales</taxon>
        <taxon>Phyllostictaceae</taxon>
        <taxon>Phyllosticta</taxon>
    </lineage>
</organism>
<gene>
    <name evidence="3" type="ORF">HDK90DRAFT_514824</name>
</gene>
<evidence type="ECO:0000313" key="4">
    <source>
        <dbReference type="Proteomes" id="UP001492380"/>
    </source>
</evidence>
<name>A0ABR1YB48_9PEZI</name>
<feature type="compositionally biased region" description="Basic and acidic residues" evidence="1">
    <location>
        <begin position="238"/>
        <end position="253"/>
    </location>
</feature>
<feature type="compositionally biased region" description="Polar residues" evidence="1">
    <location>
        <begin position="106"/>
        <end position="115"/>
    </location>
</feature>
<comment type="caution">
    <text evidence="3">The sequence shown here is derived from an EMBL/GenBank/DDBJ whole genome shotgun (WGS) entry which is preliminary data.</text>
</comment>
<dbReference type="EMBL" id="JBBWRZ010000012">
    <property type="protein sequence ID" value="KAK8224657.1"/>
    <property type="molecule type" value="Genomic_DNA"/>
</dbReference>
<reference evidence="3 4" key="1">
    <citation type="submission" date="2024-04" db="EMBL/GenBank/DDBJ databases">
        <title>Phyllosticta paracitricarpa is synonymous to the EU quarantine fungus P. citricarpa based on phylogenomic analyses.</title>
        <authorList>
            <consortium name="Lawrence Berkeley National Laboratory"/>
            <person name="Van Ingen-Buijs V.A."/>
            <person name="Van Westerhoven A.C."/>
            <person name="Haridas S."/>
            <person name="Skiadas P."/>
            <person name="Martin F."/>
            <person name="Groenewald J.Z."/>
            <person name="Crous P.W."/>
            <person name="Seidl M.F."/>
        </authorList>
    </citation>
    <scope>NUCLEOTIDE SEQUENCE [LARGE SCALE GENOMIC DNA]</scope>
    <source>
        <strain evidence="3 4">CBS 123374</strain>
    </source>
</reference>
<evidence type="ECO:0000256" key="2">
    <source>
        <dbReference type="SAM" id="SignalP"/>
    </source>
</evidence>
<feature type="compositionally biased region" description="Basic and acidic residues" evidence="1">
    <location>
        <begin position="54"/>
        <end position="67"/>
    </location>
</feature>
<feature type="region of interest" description="Disordered" evidence="1">
    <location>
        <begin position="54"/>
        <end position="124"/>
    </location>
</feature>